<dbReference type="PANTHER" id="PTHR11567:SF195">
    <property type="entry name" value="ACID PHOSPHATASE, PUTATIVE (AFU_ORTHOLOGUE AFUA_3G14570)-RELATED"/>
    <property type="match status" value="1"/>
</dbReference>
<dbReference type="AlphaFoldDB" id="A0A164QAF2"/>
<protein>
    <submittedName>
        <fullName evidence="2">Phosphoglycerate mutase-like protein</fullName>
    </submittedName>
</protein>
<comment type="similarity">
    <text evidence="1">Belongs to the histidine acid phosphatase family.</text>
</comment>
<dbReference type="OrthoDB" id="10262962at2759"/>
<keyword evidence="3" id="KW-1185">Reference proteome</keyword>
<dbReference type="SUPFAM" id="SSF53254">
    <property type="entry name" value="Phosphoglycerate mutase-like"/>
    <property type="match status" value="1"/>
</dbReference>
<gene>
    <name evidence="2" type="ORF">SISNIDRAFT_416868</name>
</gene>
<name>A0A164QAF2_9AGAM</name>
<dbReference type="Gene3D" id="3.40.50.1240">
    <property type="entry name" value="Phosphoglycerate mutase-like"/>
    <property type="match status" value="1"/>
</dbReference>
<reference evidence="2 3" key="1">
    <citation type="journal article" date="2016" name="Mol. Biol. Evol.">
        <title>Comparative Genomics of Early-Diverging Mushroom-Forming Fungi Provides Insights into the Origins of Lignocellulose Decay Capabilities.</title>
        <authorList>
            <person name="Nagy L.G."/>
            <person name="Riley R."/>
            <person name="Tritt A."/>
            <person name="Adam C."/>
            <person name="Daum C."/>
            <person name="Floudas D."/>
            <person name="Sun H."/>
            <person name="Yadav J.S."/>
            <person name="Pangilinan J."/>
            <person name="Larsson K.H."/>
            <person name="Matsuura K."/>
            <person name="Barry K."/>
            <person name="Labutti K."/>
            <person name="Kuo R."/>
            <person name="Ohm R.A."/>
            <person name="Bhattacharya S.S."/>
            <person name="Shirouzu T."/>
            <person name="Yoshinaga Y."/>
            <person name="Martin F.M."/>
            <person name="Grigoriev I.V."/>
            <person name="Hibbett D.S."/>
        </authorList>
    </citation>
    <scope>NUCLEOTIDE SEQUENCE [LARGE SCALE GENOMIC DNA]</scope>
    <source>
        <strain evidence="2 3">HHB9708</strain>
    </source>
</reference>
<dbReference type="PANTHER" id="PTHR11567">
    <property type="entry name" value="ACID PHOSPHATASE-RELATED"/>
    <property type="match status" value="1"/>
</dbReference>
<accession>A0A164QAF2</accession>
<dbReference type="InterPro" id="IPR029033">
    <property type="entry name" value="His_PPase_superfam"/>
</dbReference>
<dbReference type="Pfam" id="PF00328">
    <property type="entry name" value="His_Phos_2"/>
    <property type="match status" value="1"/>
</dbReference>
<dbReference type="InterPro" id="IPR050645">
    <property type="entry name" value="Histidine_acid_phosphatase"/>
</dbReference>
<evidence type="ECO:0000313" key="3">
    <source>
        <dbReference type="Proteomes" id="UP000076722"/>
    </source>
</evidence>
<evidence type="ECO:0000256" key="1">
    <source>
        <dbReference type="ARBA" id="ARBA00005375"/>
    </source>
</evidence>
<dbReference type="GO" id="GO:0016791">
    <property type="term" value="F:phosphatase activity"/>
    <property type="evidence" value="ECO:0007669"/>
    <property type="project" value="TreeGrafter"/>
</dbReference>
<dbReference type="InterPro" id="IPR000560">
    <property type="entry name" value="His_Pase_clade-2"/>
</dbReference>
<organism evidence="2 3">
    <name type="scientific">Sistotremastrum niveocremeum HHB9708</name>
    <dbReference type="NCBI Taxonomy" id="1314777"/>
    <lineage>
        <taxon>Eukaryota</taxon>
        <taxon>Fungi</taxon>
        <taxon>Dikarya</taxon>
        <taxon>Basidiomycota</taxon>
        <taxon>Agaricomycotina</taxon>
        <taxon>Agaricomycetes</taxon>
        <taxon>Sistotremastrales</taxon>
        <taxon>Sistotremastraceae</taxon>
        <taxon>Sertulicium</taxon>
        <taxon>Sertulicium niveocremeum</taxon>
    </lineage>
</organism>
<proteinExistence type="inferred from homology"/>
<dbReference type="Proteomes" id="UP000076722">
    <property type="component" value="Unassembled WGS sequence"/>
</dbReference>
<sequence>MNLLNSLLPLSLKVESCLNLLLRVYHFFNVLSTTQVNHVFSPSQDVHSSEFRGIYNTSHTPSYLPWDTYNYCNAPHVNEAHYSRPPSTNATLIHVTLMMRHHKRTPDNLYPNENALNPVEGWDCSSFIQENHGNPSSSARVYHDAFIPSWHPFRSRLWNGSCSAGQLTKEGLDDAVQHGKDLISVYHDFLAGEGSGVTPENIHIRTSNEDRTYQVAGALLYGMDTSTKDVLWPVYVQPSNIDSLVPSYSCPAASALRAASQSTPEWKTHLAENQDLMDRLGGMLGTKGLSAWEEWYDHFFDTFASRMCHSRPLPCNLDTKQCVSEEDARRVFALGDWEYNWIWNEAPNAKMYTQLTFGVMFLELATNLRALILPHDEARDWAHYHDSHPSKSPKMRIYIGHDGSMIRLASGLGIGKQEHNGRLRWPALGSEIVFEVWSMSGSSSYADELFVRVLHEGSPVRGLEWVPLNGMLERLQLNVPPDLYERCQS</sequence>
<dbReference type="EMBL" id="KV419427">
    <property type="protein sequence ID" value="KZS89478.1"/>
    <property type="molecule type" value="Genomic_DNA"/>
</dbReference>
<evidence type="ECO:0000313" key="2">
    <source>
        <dbReference type="EMBL" id="KZS89478.1"/>
    </source>
</evidence>